<dbReference type="AlphaFoldDB" id="A0A9Y1FK82"/>
<evidence type="ECO:0000256" key="3">
    <source>
        <dbReference type="ARBA" id="ARBA00022771"/>
    </source>
</evidence>
<keyword evidence="4" id="KW-0862">Zinc</keyword>
<dbReference type="EMBL" id="CP084166">
    <property type="protein sequence ID" value="UJG40030.1"/>
    <property type="molecule type" value="Genomic_DNA"/>
</dbReference>
<dbReference type="InterPro" id="IPR040141">
    <property type="entry name" value="ZPR1"/>
</dbReference>
<evidence type="ECO:0000256" key="1">
    <source>
        <dbReference type="ARBA" id="ARBA00008354"/>
    </source>
</evidence>
<evidence type="ECO:0000313" key="6">
    <source>
        <dbReference type="EMBL" id="UJG40030.1"/>
    </source>
</evidence>
<reference evidence="6" key="1">
    <citation type="journal article" date="2022" name="Nat. Microbiol.">
        <title>Unique mobile elements and scalable gene flow at the prokaryote-eukaryote boundary revealed by circularized Asgard archaea genomes.</title>
        <authorList>
            <person name="Wu F."/>
            <person name="Speth D.R."/>
            <person name="Philosof A."/>
            <person name="Cremiere A."/>
            <person name="Narayanan A."/>
            <person name="Barco R.A."/>
            <person name="Connon S.A."/>
            <person name="Amend J.P."/>
            <person name="Antoshechkin I.A."/>
            <person name="Orphan V.J."/>
        </authorList>
    </citation>
    <scope>NUCLEOTIDE SEQUENCE</scope>
    <source>
        <strain evidence="6">PM71</strain>
    </source>
</reference>
<dbReference type="InterPro" id="IPR004457">
    <property type="entry name" value="Znf_ZPR1"/>
</dbReference>
<proteinExistence type="inferred from homology"/>
<dbReference type="Pfam" id="PF22794">
    <property type="entry name" value="jr-ZPR1"/>
    <property type="match status" value="1"/>
</dbReference>
<dbReference type="PANTHER" id="PTHR10876">
    <property type="entry name" value="ZINC FINGER PROTEIN ZPR1"/>
    <property type="match status" value="1"/>
</dbReference>
<comment type="similarity">
    <text evidence="1">Belongs to the ZPR1 family.</text>
</comment>
<sequence>MTIEDIDASEFDITCPSCKSNDVEVSQKILDIPHFSKVWLYNIKCNNCGYKHNDMLNLESKEATRYIYKVENAKDYTSKIVRSANGTVRIPELGVIIEPGPSSTGFINNIEGVLQDVKEKVLFLLKNAQSEGEREKIIQYINQLNSYIERSLPLTFIIEDPLGNSLIVPYDEEKLTVEILTEEEASNLKTGYLIFSTKKS</sequence>
<organism evidence="6">
    <name type="scientific">Candidatus Heimdallarchaeum aukensis</name>
    <dbReference type="NCBI Taxonomy" id="2876573"/>
    <lineage>
        <taxon>Archaea</taxon>
        <taxon>Promethearchaeati</taxon>
        <taxon>Candidatus Heimdallarchaeota</taxon>
        <taxon>Candidatus Heimdallarchaeia (ex Rinke et al. 2021) (nom. nud.)</taxon>
        <taxon>Candidatus Heimdallarchaeales</taxon>
        <taxon>Candidatus Heimdallarchaeaceae</taxon>
        <taxon>Candidatus Heimdallarchaeum</taxon>
    </lineage>
</organism>
<protein>
    <submittedName>
        <fullName evidence="6">ZPR1 zinc finger domain-containing protein</fullName>
    </submittedName>
</protein>
<dbReference type="NCBIfam" id="TIGR00310">
    <property type="entry name" value="ZPR1_znf"/>
    <property type="match status" value="1"/>
</dbReference>
<dbReference type="Pfam" id="PF03367">
    <property type="entry name" value="Zn_ribbon_ZPR1"/>
    <property type="match status" value="1"/>
</dbReference>
<dbReference type="Gene3D" id="2.60.120.1040">
    <property type="entry name" value="ZPR1, A/B domain"/>
    <property type="match status" value="1"/>
</dbReference>
<name>A0A9Y1FK82_9ARCH</name>
<feature type="domain" description="Zinc finger ZPR1-type" evidence="5">
    <location>
        <begin position="13"/>
        <end position="169"/>
    </location>
</feature>
<dbReference type="InterPro" id="IPR042451">
    <property type="entry name" value="ZPR1_A/B_dom"/>
</dbReference>
<evidence type="ECO:0000259" key="5">
    <source>
        <dbReference type="SMART" id="SM00709"/>
    </source>
</evidence>
<dbReference type="GO" id="GO:0008270">
    <property type="term" value="F:zinc ion binding"/>
    <property type="evidence" value="ECO:0007669"/>
    <property type="project" value="UniProtKB-KW"/>
</dbReference>
<dbReference type="PANTHER" id="PTHR10876:SF0">
    <property type="entry name" value="ZINC FINGER PROTEIN ZPR1"/>
    <property type="match status" value="1"/>
</dbReference>
<accession>A0A9Y1FK82</accession>
<dbReference type="Gene3D" id="2.20.25.420">
    <property type="entry name" value="ZPR1, zinc finger domain"/>
    <property type="match status" value="1"/>
</dbReference>
<dbReference type="NCBIfam" id="TIGR00340">
    <property type="entry name" value="zpr1_rel"/>
    <property type="match status" value="1"/>
</dbReference>
<dbReference type="SMART" id="SM00709">
    <property type="entry name" value="Zpr1"/>
    <property type="match status" value="1"/>
</dbReference>
<keyword evidence="3" id="KW-0863">Zinc-finger</keyword>
<evidence type="ECO:0000256" key="2">
    <source>
        <dbReference type="ARBA" id="ARBA00022723"/>
    </source>
</evidence>
<dbReference type="InterPro" id="IPR042452">
    <property type="entry name" value="ZPR1_Znf1/2"/>
</dbReference>
<keyword evidence="2" id="KW-0479">Metal-binding</keyword>
<dbReference type="InterPro" id="IPR004470">
    <property type="entry name" value="ZPR1-like_arc"/>
</dbReference>
<dbReference type="Proteomes" id="UP001201020">
    <property type="component" value="Chromosome"/>
</dbReference>
<dbReference type="InterPro" id="IPR056180">
    <property type="entry name" value="ZPR1_jr_dom"/>
</dbReference>
<evidence type="ECO:0000256" key="4">
    <source>
        <dbReference type="ARBA" id="ARBA00022833"/>
    </source>
</evidence>
<gene>
    <name evidence="6" type="ORF">K9W45_09285</name>
</gene>